<gene>
    <name evidence="1" type="ORF">FN846DRAFT_249866</name>
</gene>
<name>A0A5J5FCT0_9PEZI</name>
<keyword evidence="2" id="KW-1185">Reference proteome</keyword>
<proteinExistence type="predicted"/>
<evidence type="ECO:0000313" key="1">
    <source>
        <dbReference type="EMBL" id="KAA8914911.1"/>
    </source>
</evidence>
<dbReference type="Proteomes" id="UP000326924">
    <property type="component" value="Unassembled WGS sequence"/>
</dbReference>
<sequence length="238" mass="26411">MLFPSVRVFHSISRHLTASHTTPYHPTPTKLIMSSIMAEVGRLTGEPRQMLYSHFWREPGRNAFWCSSNPLKTPRPFSAQPSSRCSNFGSTGGCIAPVAQCPRCRRHTPRCFRSPGTLSKEVTGLSGPTMMWPTIMWMSTYLHRYVVLCLKPIRYRLCIVSVNAKINAPSPPKRKKKKGNIQSSIPLGSRLVDTARRENSLYLTDSRSWKNYAAAAVALGASNPPILIISAVEVVGVG</sequence>
<reference evidence="1 2" key="1">
    <citation type="submission" date="2019-09" db="EMBL/GenBank/DDBJ databases">
        <title>Draft genome of the ectomycorrhizal ascomycete Sphaerosporella brunnea.</title>
        <authorList>
            <consortium name="DOE Joint Genome Institute"/>
            <person name="Benucci G.M."/>
            <person name="Marozzi G."/>
            <person name="Antonielli L."/>
            <person name="Sanchez S."/>
            <person name="Marco P."/>
            <person name="Wang X."/>
            <person name="Falini L.B."/>
            <person name="Barry K."/>
            <person name="Haridas S."/>
            <person name="Lipzen A."/>
            <person name="Labutti K."/>
            <person name="Grigoriev I.V."/>
            <person name="Murat C."/>
            <person name="Martin F."/>
            <person name="Albertini E."/>
            <person name="Donnini D."/>
            <person name="Bonito G."/>
        </authorList>
    </citation>
    <scope>NUCLEOTIDE SEQUENCE [LARGE SCALE GENOMIC DNA]</scope>
    <source>
        <strain evidence="1 2">Sb_GMNB300</strain>
    </source>
</reference>
<evidence type="ECO:0000313" key="2">
    <source>
        <dbReference type="Proteomes" id="UP000326924"/>
    </source>
</evidence>
<protein>
    <submittedName>
        <fullName evidence="1">Uncharacterized protein</fullName>
    </submittedName>
</protein>
<organism evidence="1 2">
    <name type="scientific">Sphaerosporella brunnea</name>
    <dbReference type="NCBI Taxonomy" id="1250544"/>
    <lineage>
        <taxon>Eukaryota</taxon>
        <taxon>Fungi</taxon>
        <taxon>Dikarya</taxon>
        <taxon>Ascomycota</taxon>
        <taxon>Pezizomycotina</taxon>
        <taxon>Pezizomycetes</taxon>
        <taxon>Pezizales</taxon>
        <taxon>Pyronemataceae</taxon>
        <taxon>Sphaerosporella</taxon>
    </lineage>
</organism>
<dbReference type="EMBL" id="VXIS01000002">
    <property type="protein sequence ID" value="KAA8914911.1"/>
    <property type="molecule type" value="Genomic_DNA"/>
</dbReference>
<dbReference type="InParanoid" id="A0A5J5FCT0"/>
<accession>A0A5J5FCT0</accession>
<dbReference type="AlphaFoldDB" id="A0A5J5FCT0"/>
<comment type="caution">
    <text evidence="1">The sequence shown here is derived from an EMBL/GenBank/DDBJ whole genome shotgun (WGS) entry which is preliminary data.</text>
</comment>